<dbReference type="InterPro" id="IPR046796">
    <property type="entry name" value="Transposase_32_dom"/>
</dbReference>
<feature type="domain" description="Putative plant transposon protein" evidence="2">
    <location>
        <begin position="4"/>
        <end position="145"/>
    </location>
</feature>
<name>A0ABQ7AD50_BRACR</name>
<dbReference type="Proteomes" id="UP000266723">
    <property type="component" value="Unassembled WGS sequence"/>
</dbReference>
<evidence type="ECO:0000256" key="1">
    <source>
        <dbReference type="SAM" id="MobiDB-lite"/>
    </source>
</evidence>
<accession>A0ABQ7AD50</accession>
<evidence type="ECO:0000313" key="3">
    <source>
        <dbReference type="EMBL" id="KAF3495604.1"/>
    </source>
</evidence>
<feature type="region of interest" description="Disordered" evidence="1">
    <location>
        <begin position="195"/>
        <end position="232"/>
    </location>
</feature>
<proteinExistence type="predicted"/>
<organism evidence="3 4">
    <name type="scientific">Brassica cretica</name>
    <name type="common">Mustard</name>
    <dbReference type="NCBI Taxonomy" id="69181"/>
    <lineage>
        <taxon>Eukaryota</taxon>
        <taxon>Viridiplantae</taxon>
        <taxon>Streptophyta</taxon>
        <taxon>Embryophyta</taxon>
        <taxon>Tracheophyta</taxon>
        <taxon>Spermatophyta</taxon>
        <taxon>Magnoliopsida</taxon>
        <taxon>eudicotyledons</taxon>
        <taxon>Gunneridae</taxon>
        <taxon>Pentapetalae</taxon>
        <taxon>rosids</taxon>
        <taxon>malvids</taxon>
        <taxon>Brassicales</taxon>
        <taxon>Brassicaceae</taxon>
        <taxon>Brassiceae</taxon>
        <taxon>Brassica</taxon>
    </lineage>
</organism>
<dbReference type="EMBL" id="QGKV02002055">
    <property type="protein sequence ID" value="KAF3495604.1"/>
    <property type="molecule type" value="Genomic_DNA"/>
</dbReference>
<comment type="caution">
    <text evidence="3">The sequence shown here is derived from an EMBL/GenBank/DDBJ whole genome shotgun (WGS) entry which is preliminary data.</text>
</comment>
<dbReference type="Pfam" id="PF20167">
    <property type="entry name" value="Transposase_32"/>
    <property type="match status" value="1"/>
</dbReference>
<evidence type="ECO:0000313" key="4">
    <source>
        <dbReference type="Proteomes" id="UP000266723"/>
    </source>
</evidence>
<keyword evidence="4" id="KW-1185">Reference proteome</keyword>
<evidence type="ECO:0000259" key="2">
    <source>
        <dbReference type="Pfam" id="PF20167"/>
    </source>
</evidence>
<gene>
    <name evidence="3" type="ORF">DY000_02054089</name>
</gene>
<protein>
    <recommendedName>
        <fullName evidence="2">Putative plant transposon protein domain-containing protein</fullName>
    </recommendedName>
</protein>
<feature type="compositionally biased region" description="Polar residues" evidence="1">
    <location>
        <begin position="221"/>
        <end position="231"/>
    </location>
</feature>
<reference evidence="3 4" key="1">
    <citation type="journal article" date="2020" name="BMC Genomics">
        <title>Intraspecific diversification of the crop wild relative Brassica cretica Lam. using demographic model selection.</title>
        <authorList>
            <person name="Kioukis A."/>
            <person name="Michalopoulou V.A."/>
            <person name="Briers L."/>
            <person name="Pirintsos S."/>
            <person name="Studholme D.J."/>
            <person name="Pavlidis P."/>
            <person name="Sarris P.F."/>
        </authorList>
    </citation>
    <scope>NUCLEOTIDE SEQUENCE [LARGE SCALE GENOMIC DNA]</scope>
    <source>
        <strain evidence="4">cv. PFS-1207/04</strain>
    </source>
</reference>
<sequence length="262" mass="29177">MESTVSSLGSYVEQVISELYAGIPNTKVEADTEHIAVKVRDHLYKFSPTVINEALEFEPLSEEEEDEDTTLDAILATKLAEFLIDGTQKEWENLTSADLTPCYGALMIIAAHNWIPSTHKPHVSFDRARLIYKMAHGTRVNMGNVGVKNGHDELNIQISIKIITKQFLRKLYFVKNFFTKNLALKSCSNLDRTKSRLSQSNGHVSKPATDKLGYGNRTTDKPSSVATQRPSMHTARLLRSDQACTRLGSYVATDHAYGSVAT</sequence>